<evidence type="ECO:0000313" key="4">
    <source>
        <dbReference type="EMBL" id="CAE7177352.1"/>
    </source>
</evidence>
<feature type="non-terminal residue" evidence="4">
    <location>
        <position position="1"/>
    </location>
</feature>
<dbReference type="GO" id="GO:0032259">
    <property type="term" value="P:methylation"/>
    <property type="evidence" value="ECO:0007669"/>
    <property type="project" value="UniProtKB-KW"/>
</dbReference>
<sequence length="263" mass="29543">MACLVQAAPEEDLPELLQGLLQNKSARKDAFASLDEIHRRLRERRELRLTREELETYRHCAPIVGSKDWSKETVSWILNELRSEGMPEWTELCLLDVGSSYGAFFGHGFNVVALDLAPAHPEVLEGDFLQVEVAEAKELRKLDGAGRLLSLKAGGFDAVVMSLVLSFLPTPALRREMLDRARRCLRTGGALLLVEKTSLAPTDRTGTSQRQRFEEALLAAGFQSRRYAAVGRLEGDRRPHAHAWHLKRTEGPVLPEPLPRFKE</sequence>
<dbReference type="PANTHER" id="PTHR21008">
    <property type="entry name" value="S-ADENOSYLMETHIONINE SENSOR UPSTREAM OF MTORC1-RELATED"/>
    <property type="match status" value="1"/>
</dbReference>
<dbReference type="PANTHER" id="PTHR21008:SF0">
    <property type="entry name" value="S-ADENOSYLMETHIONINE SENSOR UPSTREAM OF MTORC1"/>
    <property type="match status" value="1"/>
</dbReference>
<keyword evidence="1" id="KW-0489">Methyltransferase</keyword>
<comment type="caution">
    <text evidence="4">The sequence shown here is derived from an EMBL/GenBank/DDBJ whole genome shotgun (WGS) entry which is preliminary data.</text>
</comment>
<organism evidence="4 5">
    <name type="scientific">Symbiodinium pilosum</name>
    <name type="common">Dinoflagellate</name>
    <dbReference type="NCBI Taxonomy" id="2952"/>
    <lineage>
        <taxon>Eukaryota</taxon>
        <taxon>Sar</taxon>
        <taxon>Alveolata</taxon>
        <taxon>Dinophyceae</taxon>
        <taxon>Suessiales</taxon>
        <taxon>Symbiodiniaceae</taxon>
        <taxon>Symbiodinium</taxon>
    </lineage>
</organism>
<dbReference type="Proteomes" id="UP000649617">
    <property type="component" value="Unassembled WGS sequence"/>
</dbReference>
<dbReference type="GO" id="GO:0008168">
    <property type="term" value="F:methyltransferase activity"/>
    <property type="evidence" value="ECO:0007669"/>
    <property type="project" value="UniProtKB-KW"/>
</dbReference>
<evidence type="ECO:0000256" key="3">
    <source>
        <dbReference type="ARBA" id="ARBA00022691"/>
    </source>
</evidence>
<dbReference type="SUPFAM" id="SSF53335">
    <property type="entry name" value="S-adenosyl-L-methionine-dependent methyltransferases"/>
    <property type="match status" value="1"/>
</dbReference>
<keyword evidence="2" id="KW-0808">Transferase</keyword>
<accession>A0A812ISZ7</accession>
<dbReference type="GO" id="GO:1904262">
    <property type="term" value="P:negative regulation of TORC1 signaling"/>
    <property type="evidence" value="ECO:0007669"/>
    <property type="project" value="TreeGrafter"/>
</dbReference>
<dbReference type="EMBL" id="CAJNIZ010000880">
    <property type="protein sequence ID" value="CAE7177352.1"/>
    <property type="molecule type" value="Genomic_DNA"/>
</dbReference>
<protein>
    <submittedName>
        <fullName evidence="4">Samtor protein</fullName>
    </submittedName>
</protein>
<dbReference type="Pfam" id="PF11968">
    <property type="entry name" value="Bmt2"/>
    <property type="match status" value="1"/>
</dbReference>
<reference evidence="4" key="1">
    <citation type="submission" date="2021-02" db="EMBL/GenBank/DDBJ databases">
        <authorList>
            <person name="Dougan E. K."/>
            <person name="Rhodes N."/>
            <person name="Thang M."/>
            <person name="Chan C."/>
        </authorList>
    </citation>
    <scope>NUCLEOTIDE SEQUENCE</scope>
</reference>
<dbReference type="OrthoDB" id="426898at2759"/>
<evidence type="ECO:0000256" key="2">
    <source>
        <dbReference type="ARBA" id="ARBA00022679"/>
    </source>
</evidence>
<dbReference type="CDD" id="cd02440">
    <property type="entry name" value="AdoMet_MTases"/>
    <property type="match status" value="1"/>
</dbReference>
<proteinExistence type="predicted"/>
<keyword evidence="3" id="KW-0949">S-adenosyl-L-methionine</keyword>
<evidence type="ECO:0000313" key="5">
    <source>
        <dbReference type="Proteomes" id="UP000649617"/>
    </source>
</evidence>
<dbReference type="AlphaFoldDB" id="A0A812ISZ7"/>
<dbReference type="InterPro" id="IPR021867">
    <property type="entry name" value="Bmt2/SAMTOR"/>
</dbReference>
<keyword evidence="5" id="KW-1185">Reference proteome</keyword>
<dbReference type="InterPro" id="IPR029063">
    <property type="entry name" value="SAM-dependent_MTases_sf"/>
</dbReference>
<dbReference type="Gene3D" id="3.40.50.150">
    <property type="entry name" value="Vaccinia Virus protein VP39"/>
    <property type="match status" value="1"/>
</dbReference>
<gene>
    <name evidence="4" type="primary">Samtor</name>
    <name evidence="4" type="ORF">SPIL2461_LOCUS941</name>
</gene>
<evidence type="ECO:0000256" key="1">
    <source>
        <dbReference type="ARBA" id="ARBA00022603"/>
    </source>
</evidence>
<name>A0A812ISZ7_SYMPI</name>